<comment type="caution">
    <text evidence="3">The sequence shown here is derived from an EMBL/GenBank/DDBJ whole genome shotgun (WGS) entry which is preliminary data.</text>
</comment>
<feature type="compositionally biased region" description="Low complexity" evidence="1">
    <location>
        <begin position="224"/>
        <end position="239"/>
    </location>
</feature>
<evidence type="ECO:0000313" key="4">
    <source>
        <dbReference type="Proteomes" id="UP000275401"/>
    </source>
</evidence>
<name>A0A3M8SII6_9ACTN</name>
<evidence type="ECO:0000259" key="2">
    <source>
        <dbReference type="Pfam" id="PF26348"/>
    </source>
</evidence>
<feature type="domain" description="ScoMcrA-like SRA" evidence="2">
    <location>
        <begin position="2"/>
        <end position="135"/>
    </location>
</feature>
<proteinExistence type="predicted"/>
<sequence length="239" mass="25893">MADRQQLHDVFGGRRTGRVCKSGRTPEILLFSDCGDGVGGYDGWTGDHYLFAGEGLNDVSQALEGQGNASILKHHTTNRTLRLFLASPGQGPRYLGRYSLDETTPWIPAQAPPLVGEGPTRNLVIFRLIPMDGPPDGVPHVDTQPRPQAWEANLDPAHGALSTPQDPAGHPPDTLLAHTRRLADVAAWMRNEHRARSAGTPSANTEQQSTARPVRPPQNDNPQHHPGQQGPAPHISKGR</sequence>
<feature type="region of interest" description="Disordered" evidence="1">
    <location>
        <begin position="156"/>
        <end position="175"/>
    </location>
</feature>
<reference evidence="3 4" key="1">
    <citation type="submission" date="2018-11" db="EMBL/GenBank/DDBJ databases">
        <title>The Potential of Streptomyces as Biocontrol Agents against the Tomato grey mould, Botrytis cinerea (Gray mold) Frontiers in Microbiology.</title>
        <authorList>
            <person name="Li D."/>
        </authorList>
    </citation>
    <scope>NUCLEOTIDE SEQUENCE [LARGE SCALE GENOMIC DNA]</scope>
    <source>
        <strain evidence="3 4">NEAU-LD23</strain>
    </source>
</reference>
<keyword evidence="4" id="KW-1185">Reference proteome</keyword>
<organism evidence="3 4">
    <name type="scientific">Streptomyces botrytidirepellens</name>
    <dbReference type="NCBI Taxonomy" id="2486417"/>
    <lineage>
        <taxon>Bacteria</taxon>
        <taxon>Bacillati</taxon>
        <taxon>Actinomycetota</taxon>
        <taxon>Actinomycetes</taxon>
        <taxon>Kitasatosporales</taxon>
        <taxon>Streptomycetaceae</taxon>
        <taxon>Streptomyces</taxon>
    </lineage>
</organism>
<gene>
    <name evidence="3" type="ORF">EEJ42_47095</name>
</gene>
<dbReference type="Proteomes" id="UP000275401">
    <property type="component" value="Unassembled WGS sequence"/>
</dbReference>
<evidence type="ECO:0000313" key="3">
    <source>
        <dbReference type="EMBL" id="RNF81158.1"/>
    </source>
</evidence>
<feature type="compositionally biased region" description="Polar residues" evidence="1">
    <location>
        <begin position="199"/>
        <end position="211"/>
    </location>
</feature>
<dbReference type="EMBL" id="RIBZ01000869">
    <property type="protein sequence ID" value="RNF81158.1"/>
    <property type="molecule type" value="Genomic_DNA"/>
</dbReference>
<dbReference type="InterPro" id="IPR058712">
    <property type="entry name" value="SRA_ScoMcrA"/>
</dbReference>
<accession>A0A3M8SII6</accession>
<dbReference type="Pfam" id="PF26348">
    <property type="entry name" value="SRA_ScoMcrA"/>
    <property type="match status" value="1"/>
</dbReference>
<protein>
    <recommendedName>
        <fullName evidence="2">ScoMcrA-like SRA domain-containing protein</fullName>
    </recommendedName>
</protein>
<feature type="region of interest" description="Disordered" evidence="1">
    <location>
        <begin position="193"/>
        <end position="239"/>
    </location>
</feature>
<dbReference type="AlphaFoldDB" id="A0A3M8SII6"/>
<evidence type="ECO:0000256" key="1">
    <source>
        <dbReference type="SAM" id="MobiDB-lite"/>
    </source>
</evidence>